<evidence type="ECO:0000313" key="5">
    <source>
        <dbReference type="EMBL" id="PPC78797.1"/>
    </source>
</evidence>
<dbReference type="InterPro" id="IPR019734">
    <property type="entry name" value="TPR_rpt"/>
</dbReference>
<dbReference type="PANTHER" id="PTHR44943">
    <property type="entry name" value="CELLULOSE SYNTHASE OPERON PROTEIN C"/>
    <property type="match status" value="1"/>
</dbReference>
<reference evidence="5 6" key="1">
    <citation type="submission" date="2018-02" db="EMBL/GenBank/DDBJ databases">
        <title>novel marine gammaproteobacteria from coastal saline agro ecosystem.</title>
        <authorList>
            <person name="Krishnan R."/>
            <person name="Ramesh Kumar N."/>
        </authorList>
    </citation>
    <scope>NUCLEOTIDE SEQUENCE [LARGE SCALE GENOMIC DNA]</scope>
    <source>
        <strain evidence="5 6">228</strain>
    </source>
</reference>
<feature type="region of interest" description="Disordered" evidence="4">
    <location>
        <begin position="1"/>
        <end position="20"/>
    </location>
</feature>
<dbReference type="PROSITE" id="PS50005">
    <property type="entry name" value="TPR"/>
    <property type="match status" value="1"/>
</dbReference>
<dbReference type="SUPFAM" id="SSF48452">
    <property type="entry name" value="TPR-like"/>
    <property type="match status" value="2"/>
</dbReference>
<dbReference type="EMBL" id="PRLP01000009">
    <property type="protein sequence ID" value="PPC78797.1"/>
    <property type="molecule type" value="Genomic_DNA"/>
</dbReference>
<gene>
    <name evidence="5" type="ORF">C4K68_02835</name>
</gene>
<dbReference type="Proteomes" id="UP000238196">
    <property type="component" value="Unassembled WGS sequence"/>
</dbReference>
<protein>
    <submittedName>
        <fullName evidence="5">Uncharacterized protein</fullName>
    </submittedName>
</protein>
<accession>A0A2S5KVB3</accession>
<keyword evidence="1" id="KW-0677">Repeat</keyword>
<evidence type="ECO:0000256" key="4">
    <source>
        <dbReference type="SAM" id="MobiDB-lite"/>
    </source>
</evidence>
<proteinExistence type="predicted"/>
<comment type="caution">
    <text evidence="5">The sequence shown here is derived from an EMBL/GenBank/DDBJ whole genome shotgun (WGS) entry which is preliminary data.</text>
</comment>
<evidence type="ECO:0000256" key="1">
    <source>
        <dbReference type="ARBA" id="ARBA00022737"/>
    </source>
</evidence>
<name>A0A2S5KVB3_9PROT</name>
<evidence type="ECO:0000313" key="6">
    <source>
        <dbReference type="Proteomes" id="UP000238196"/>
    </source>
</evidence>
<dbReference type="Gene3D" id="1.25.40.10">
    <property type="entry name" value="Tetratricopeptide repeat domain"/>
    <property type="match status" value="3"/>
</dbReference>
<dbReference type="AlphaFoldDB" id="A0A2S5KVB3"/>
<feature type="repeat" description="TPR" evidence="3">
    <location>
        <begin position="93"/>
        <end position="126"/>
    </location>
</feature>
<dbReference type="InterPro" id="IPR051685">
    <property type="entry name" value="Ycf3/AcsC/BcsC/TPR_MFPF"/>
</dbReference>
<evidence type="ECO:0000256" key="3">
    <source>
        <dbReference type="PROSITE-ProRule" id="PRU00339"/>
    </source>
</evidence>
<keyword evidence="2 3" id="KW-0802">TPR repeat</keyword>
<dbReference type="Pfam" id="PF13432">
    <property type="entry name" value="TPR_16"/>
    <property type="match status" value="1"/>
</dbReference>
<dbReference type="OrthoDB" id="647686at2"/>
<dbReference type="InterPro" id="IPR011990">
    <property type="entry name" value="TPR-like_helical_dom_sf"/>
</dbReference>
<organism evidence="5 6">
    <name type="scientific">Proteobacteria bacterium 228</name>
    <dbReference type="NCBI Taxonomy" id="2083153"/>
    <lineage>
        <taxon>Bacteria</taxon>
        <taxon>Pseudomonadati</taxon>
        <taxon>Pseudomonadota</taxon>
    </lineage>
</organism>
<sequence length="961" mass="110286">MNNSCISHDDAYDPGTPGGPKQKIIEYEKYARDAQSKKQWKQALQRWNHAITDLAQVPPRFISSKIHCLLQLGDVTEAEQCAAHLIESHPNQTIGYESQARVQQHSQNWDEALDYWEKAISITPRVLAHYLTSKTNCLIKAGRLAEAEACAANIIDEFPAHHIGYEWQARVQQSKHEWQNALYYWKEASKLTPDIPVSYLSSAANCLLKIGDISEAERHAGQIIEMHPDLPTGYEWQARAQQNKNDWKAALEYWNKALDRAANSSSGLIRAKVNCLIHLGLVSQAEETASNLIKMRPDEPTGYELLARAAQTSQFSKLAIARWDDAIAKITPTPALFYKEKAECLLQLRQYEDAEIIARTLVKEYSENSAGFELKAKIAQHRLLWDTSIILWKETITRFPKNKQAHISLINTYIRKKAFHQAKTHFDIIATNFPDDTTWIKIEYAGFLERIGLYKEAIDHTEEILSTLPSQISVLMIRARCFSNQGNIDLAEATLRKIATLNPHYYPAVTEAINLQRKQIKFEKSLSVLEEYSAGRDISYQILLHHFNYHLDKNDIDSAVSVSEKIKYLPINEEPRDNLEILLDSKKHWFGLKQSSHIDVQNFSSFNEKFMATLRSGSSIKEVNDILSIAKDSFRDSDWFDYHHAIWLNSHNMHSDADKTWKRLISCDTQRHYIIGAINCAWRLADYKMIDSLCMEYTDHYPINTIIQEFIDKLILTGKYTHDHKKFRRNEERQKIYSGDKATTVLHSGDLGDIIYAMPIFKVLGNIDLYLTTTFETSRAMANRLPLLEKLCLEQDYINSVSIWNGEKIDYDLTGFRVNGRLSERPLAESQANYLFGDGAINENEQWLSITPSQNHGRVVFSRSARYRNHSWEKLWPVFKEMYPNAIFLGLESEYREFSAGEFIRTNDLYEVADIIAGSSLFIGNQSSPFAIAEGLKAKRILEVSKLTPNASKYEQTASLF</sequence>
<evidence type="ECO:0000256" key="2">
    <source>
        <dbReference type="ARBA" id="ARBA00022803"/>
    </source>
</evidence>
<dbReference type="PANTHER" id="PTHR44943:SF4">
    <property type="entry name" value="TPR REPEAT-CONTAINING PROTEIN MJ0798"/>
    <property type="match status" value="1"/>
</dbReference>
<dbReference type="SMART" id="SM00028">
    <property type="entry name" value="TPR"/>
    <property type="match status" value="8"/>
</dbReference>